<keyword evidence="1" id="KW-1185">Reference proteome</keyword>
<evidence type="ECO:0000313" key="2">
    <source>
        <dbReference type="WBParaSite" id="Minc3s03276g33379"/>
    </source>
</evidence>
<sequence length="111" mass="12411">MCPRAASGFLMPIRRSVQTAITHLDFEATADAQFAREIKWTLALRRVSQLTNDKKKMSANANIARNVLALDCIFLSSNTLRLSALPSIPKMTRDGNRYLCKYHSNSEPVGN</sequence>
<dbReference type="WBParaSite" id="Minc3s04184g35690">
    <property type="protein sequence ID" value="Minc3s04184g35690"/>
    <property type="gene ID" value="Minc3s04184g35690"/>
</dbReference>
<accession>A0A914NRC4</accession>
<protein>
    <submittedName>
        <fullName evidence="2 3">Uncharacterized protein</fullName>
    </submittedName>
</protein>
<dbReference type="WBParaSite" id="Minc3s06865g40417">
    <property type="protein sequence ID" value="Minc3s06865g40417"/>
    <property type="gene ID" value="Minc3s06865g40417"/>
</dbReference>
<dbReference type="Proteomes" id="UP000887563">
    <property type="component" value="Unplaced"/>
</dbReference>
<organism evidence="1 4">
    <name type="scientific">Meloidogyne incognita</name>
    <name type="common">Southern root-knot nematode worm</name>
    <name type="synonym">Oxyuris incognita</name>
    <dbReference type="NCBI Taxonomy" id="6306"/>
    <lineage>
        <taxon>Eukaryota</taxon>
        <taxon>Metazoa</taxon>
        <taxon>Ecdysozoa</taxon>
        <taxon>Nematoda</taxon>
        <taxon>Chromadorea</taxon>
        <taxon>Rhabditida</taxon>
        <taxon>Tylenchina</taxon>
        <taxon>Tylenchomorpha</taxon>
        <taxon>Tylenchoidea</taxon>
        <taxon>Meloidogynidae</taxon>
        <taxon>Meloidogyninae</taxon>
        <taxon>Meloidogyne</taxon>
        <taxon>Meloidogyne incognita group</taxon>
    </lineage>
</organism>
<dbReference type="AlphaFoldDB" id="A0A914NRC4"/>
<dbReference type="WBParaSite" id="Minc3s03276g33379">
    <property type="protein sequence ID" value="Minc3s03276g33379"/>
    <property type="gene ID" value="Minc3s03276g33379"/>
</dbReference>
<evidence type="ECO:0000313" key="1">
    <source>
        <dbReference type="Proteomes" id="UP000887563"/>
    </source>
</evidence>
<reference evidence="2 3" key="1">
    <citation type="submission" date="2022-11" db="UniProtKB">
        <authorList>
            <consortium name="WormBaseParasite"/>
        </authorList>
    </citation>
    <scope>IDENTIFICATION</scope>
</reference>
<proteinExistence type="predicted"/>
<name>A0A914NRC4_MELIC</name>
<evidence type="ECO:0000313" key="3">
    <source>
        <dbReference type="WBParaSite" id="Minc3s04184g35690"/>
    </source>
</evidence>
<evidence type="ECO:0000313" key="4">
    <source>
        <dbReference type="WBParaSite" id="Minc3s06865g40417"/>
    </source>
</evidence>